<dbReference type="PRINTS" id="PR00411">
    <property type="entry name" value="PNDRDTASEI"/>
</dbReference>
<organism evidence="8 9">
    <name type="scientific">Fomitopsis schrenkii</name>
    <name type="common">Brown rot fungus</name>
    <dbReference type="NCBI Taxonomy" id="2126942"/>
    <lineage>
        <taxon>Eukaryota</taxon>
        <taxon>Fungi</taxon>
        <taxon>Dikarya</taxon>
        <taxon>Basidiomycota</taxon>
        <taxon>Agaricomycotina</taxon>
        <taxon>Agaricomycetes</taxon>
        <taxon>Polyporales</taxon>
        <taxon>Fomitopsis</taxon>
    </lineage>
</organism>
<evidence type="ECO:0000256" key="6">
    <source>
        <dbReference type="ARBA" id="ARBA00023027"/>
    </source>
</evidence>
<evidence type="ECO:0000256" key="5">
    <source>
        <dbReference type="ARBA" id="ARBA00023002"/>
    </source>
</evidence>
<dbReference type="eggNOG" id="KOG1335">
    <property type="taxonomic scope" value="Eukaryota"/>
</dbReference>
<comment type="cofactor">
    <cofactor evidence="1">
        <name>FAD</name>
        <dbReference type="ChEBI" id="CHEBI:57692"/>
    </cofactor>
</comment>
<dbReference type="InterPro" id="IPR050151">
    <property type="entry name" value="Class-I_Pyr_Nuc-Dis_Oxidored"/>
</dbReference>
<dbReference type="GO" id="GO:0004148">
    <property type="term" value="F:dihydrolipoyl dehydrogenase (NADH) activity"/>
    <property type="evidence" value="ECO:0007669"/>
    <property type="project" value="TreeGrafter"/>
</dbReference>
<evidence type="ECO:0000313" key="8">
    <source>
        <dbReference type="EMBL" id="EPS92809.1"/>
    </source>
</evidence>
<dbReference type="GO" id="GO:0045252">
    <property type="term" value="C:oxoglutarate dehydrogenase complex"/>
    <property type="evidence" value="ECO:0007669"/>
    <property type="project" value="TreeGrafter"/>
</dbReference>
<dbReference type="Gene3D" id="3.30.390.30">
    <property type="match status" value="1"/>
</dbReference>
<protein>
    <recommendedName>
        <fullName evidence="7">Pyridine nucleotide-disulphide oxidoreductase dimerisation domain-containing protein</fullName>
    </recommendedName>
</protein>
<sequence length="93" mass="10183">VYTHPEVAWVGKTEQEMKKAELRRPASSPSRAKANLDTEGTVKFITEAEKDRILSVHIICPNAGQMVAEATLAFDYGTSSEGVTRTCHAHPTL</sequence>
<dbReference type="InterPro" id="IPR016156">
    <property type="entry name" value="FAD/NAD-linked_Rdtase_dimer_sf"/>
</dbReference>
<dbReference type="OrthoDB" id="361797at2759"/>
<keyword evidence="4" id="KW-0274">FAD</keyword>
<dbReference type="PANTHER" id="PTHR22912">
    <property type="entry name" value="DISULFIDE OXIDOREDUCTASE"/>
    <property type="match status" value="1"/>
</dbReference>
<feature type="non-terminal residue" evidence="8">
    <location>
        <position position="93"/>
    </location>
</feature>
<dbReference type="EMBL" id="KE504343">
    <property type="protein sequence ID" value="EPS92809.1"/>
    <property type="molecule type" value="Genomic_DNA"/>
</dbReference>
<reference evidence="8 9" key="1">
    <citation type="journal article" date="2012" name="Science">
        <title>The Paleozoic origin of enzymatic lignin decomposition reconstructed from 31 fungal genomes.</title>
        <authorList>
            <person name="Floudas D."/>
            <person name="Binder M."/>
            <person name="Riley R."/>
            <person name="Barry K."/>
            <person name="Blanchette R.A."/>
            <person name="Henrissat B."/>
            <person name="Martinez A.T."/>
            <person name="Otillar R."/>
            <person name="Spatafora J.W."/>
            <person name="Yadav J.S."/>
            <person name="Aerts A."/>
            <person name="Benoit I."/>
            <person name="Boyd A."/>
            <person name="Carlson A."/>
            <person name="Copeland A."/>
            <person name="Coutinho P.M."/>
            <person name="de Vries R.P."/>
            <person name="Ferreira P."/>
            <person name="Findley K."/>
            <person name="Foster B."/>
            <person name="Gaskell J."/>
            <person name="Glotzer D."/>
            <person name="Gorecki P."/>
            <person name="Heitman J."/>
            <person name="Hesse C."/>
            <person name="Hori C."/>
            <person name="Igarashi K."/>
            <person name="Jurgens J.A."/>
            <person name="Kallen N."/>
            <person name="Kersten P."/>
            <person name="Kohler A."/>
            <person name="Kuees U."/>
            <person name="Kumar T.K.A."/>
            <person name="Kuo A."/>
            <person name="LaButti K."/>
            <person name="Larrondo L.F."/>
            <person name="Lindquist E."/>
            <person name="Ling A."/>
            <person name="Lombard V."/>
            <person name="Lucas S."/>
            <person name="Lundell T."/>
            <person name="Martin R."/>
            <person name="McLaughlin D.J."/>
            <person name="Morgenstern I."/>
            <person name="Morin E."/>
            <person name="Murat C."/>
            <person name="Nagy L.G."/>
            <person name="Nolan M."/>
            <person name="Ohm R.A."/>
            <person name="Patyshakuliyeva A."/>
            <person name="Rokas A."/>
            <person name="Ruiz-Duenas F.J."/>
            <person name="Sabat G."/>
            <person name="Salamov A."/>
            <person name="Samejima M."/>
            <person name="Schmutz J."/>
            <person name="Slot J.C."/>
            <person name="St John F."/>
            <person name="Stenlid J."/>
            <person name="Sun H."/>
            <person name="Sun S."/>
            <person name="Syed K."/>
            <person name="Tsang A."/>
            <person name="Wiebenga A."/>
            <person name="Young D."/>
            <person name="Pisabarro A."/>
            <person name="Eastwood D.C."/>
            <person name="Martin F."/>
            <person name="Cullen D."/>
            <person name="Grigoriev I.V."/>
            <person name="Hibbett D.S."/>
        </authorList>
    </citation>
    <scope>NUCLEOTIDE SEQUENCE</scope>
    <source>
        <strain evidence="9">FP-58527</strain>
    </source>
</reference>
<dbReference type="InParanoid" id="S8F1C6"/>
<feature type="non-terminal residue" evidence="8">
    <location>
        <position position="1"/>
    </location>
</feature>
<dbReference type="SUPFAM" id="SSF55424">
    <property type="entry name" value="FAD/NAD-linked reductases, dimerisation (C-terminal) domain"/>
    <property type="match status" value="1"/>
</dbReference>
<dbReference type="STRING" id="743788.S8F1C6"/>
<gene>
    <name evidence="8" type="ORF">FOMPIDRAFT_13257</name>
</gene>
<keyword evidence="9" id="KW-1185">Reference proteome</keyword>
<dbReference type="FunFam" id="3.30.390.30:FF:000001">
    <property type="entry name" value="Dihydrolipoyl dehydrogenase"/>
    <property type="match status" value="1"/>
</dbReference>
<dbReference type="AlphaFoldDB" id="S8F1C6"/>
<evidence type="ECO:0000256" key="2">
    <source>
        <dbReference type="ARBA" id="ARBA00007532"/>
    </source>
</evidence>
<dbReference type="Proteomes" id="UP000015241">
    <property type="component" value="Unassembled WGS sequence"/>
</dbReference>
<evidence type="ECO:0000256" key="3">
    <source>
        <dbReference type="ARBA" id="ARBA00022630"/>
    </source>
</evidence>
<name>S8F1C6_FOMSC</name>
<feature type="domain" description="Pyridine nucleotide-disulphide oxidoreductase dimerisation" evidence="7">
    <location>
        <begin position="1"/>
        <end position="93"/>
    </location>
</feature>
<dbReference type="GO" id="GO:0006103">
    <property type="term" value="P:2-oxoglutarate metabolic process"/>
    <property type="evidence" value="ECO:0007669"/>
    <property type="project" value="TreeGrafter"/>
</dbReference>
<dbReference type="InterPro" id="IPR004099">
    <property type="entry name" value="Pyr_nucl-diS_OxRdtase_dimer"/>
</dbReference>
<dbReference type="GO" id="GO:0005739">
    <property type="term" value="C:mitochondrion"/>
    <property type="evidence" value="ECO:0007669"/>
    <property type="project" value="TreeGrafter"/>
</dbReference>
<keyword evidence="3" id="KW-0285">Flavoprotein</keyword>
<proteinExistence type="inferred from homology"/>
<evidence type="ECO:0000259" key="7">
    <source>
        <dbReference type="Pfam" id="PF02852"/>
    </source>
</evidence>
<evidence type="ECO:0000256" key="1">
    <source>
        <dbReference type="ARBA" id="ARBA00001974"/>
    </source>
</evidence>
<accession>S8F1C6</accession>
<dbReference type="PANTHER" id="PTHR22912:SF151">
    <property type="entry name" value="DIHYDROLIPOYL DEHYDROGENASE, MITOCHONDRIAL"/>
    <property type="match status" value="1"/>
</dbReference>
<comment type="similarity">
    <text evidence="2">Belongs to the class-I pyridine nucleotide-disulfide oxidoreductase family.</text>
</comment>
<evidence type="ECO:0000313" key="9">
    <source>
        <dbReference type="Proteomes" id="UP000015241"/>
    </source>
</evidence>
<dbReference type="HOGENOM" id="CLU_016755_3_5_1"/>
<keyword evidence="6" id="KW-0520">NAD</keyword>
<dbReference type="GO" id="GO:0050660">
    <property type="term" value="F:flavin adenine dinucleotide binding"/>
    <property type="evidence" value="ECO:0007669"/>
    <property type="project" value="TreeGrafter"/>
</dbReference>
<dbReference type="Pfam" id="PF02852">
    <property type="entry name" value="Pyr_redox_dim"/>
    <property type="match status" value="1"/>
</dbReference>
<evidence type="ECO:0000256" key="4">
    <source>
        <dbReference type="ARBA" id="ARBA00022827"/>
    </source>
</evidence>
<keyword evidence="5" id="KW-0560">Oxidoreductase</keyword>